<dbReference type="PANTHER" id="PTHR46268">
    <property type="entry name" value="STRESS RESPONSE PROTEIN NHAX"/>
    <property type="match status" value="1"/>
</dbReference>
<dbReference type="Proteomes" id="UP001268256">
    <property type="component" value="Unassembled WGS sequence"/>
</dbReference>
<dbReference type="Gene3D" id="3.40.50.620">
    <property type="entry name" value="HUPs"/>
    <property type="match status" value="1"/>
</dbReference>
<reference evidence="4" key="1">
    <citation type="submission" date="2023-07" db="EMBL/GenBank/DDBJ databases">
        <authorList>
            <person name="Luz R."/>
            <person name="Cordeiro R."/>
            <person name="Fonseca A."/>
            <person name="Goncalves V."/>
        </authorList>
    </citation>
    <scope>NUCLEOTIDE SEQUENCE [LARGE SCALE GENOMIC DNA]</scope>
    <source>
        <strain evidence="4">BACA0444</strain>
    </source>
</reference>
<dbReference type="InterPro" id="IPR006016">
    <property type="entry name" value="UspA"/>
</dbReference>
<gene>
    <name evidence="3" type="ORF">RIF25_11580</name>
</gene>
<dbReference type="PRINTS" id="PR01438">
    <property type="entry name" value="UNVRSLSTRESS"/>
</dbReference>
<keyword evidence="4" id="KW-1185">Reference proteome</keyword>
<dbReference type="AlphaFoldDB" id="A0AAE4JXW1"/>
<accession>A0AAE4JXW1</accession>
<dbReference type="PANTHER" id="PTHR46268:SF6">
    <property type="entry name" value="UNIVERSAL STRESS PROTEIN UP12"/>
    <property type="match status" value="1"/>
</dbReference>
<dbReference type="SUPFAM" id="SSF52402">
    <property type="entry name" value="Adenine nucleotide alpha hydrolases-like"/>
    <property type="match status" value="1"/>
</dbReference>
<dbReference type="CDD" id="cd00293">
    <property type="entry name" value="USP-like"/>
    <property type="match status" value="1"/>
</dbReference>
<protein>
    <submittedName>
        <fullName evidence="3">Universal stress protein</fullName>
    </submittedName>
</protein>
<evidence type="ECO:0000313" key="4">
    <source>
        <dbReference type="Proteomes" id="UP001268256"/>
    </source>
</evidence>
<dbReference type="RefSeq" id="WP_322878691.1">
    <property type="nucleotide sequence ID" value="NZ_JAVMIP010000012.1"/>
</dbReference>
<organism evidence="3 4">
    <name type="scientific">Pseudocalidococcus azoricus BACA0444</name>
    <dbReference type="NCBI Taxonomy" id="2918990"/>
    <lineage>
        <taxon>Bacteria</taxon>
        <taxon>Bacillati</taxon>
        <taxon>Cyanobacteriota</taxon>
        <taxon>Cyanophyceae</taxon>
        <taxon>Acaryochloridales</taxon>
        <taxon>Thermosynechococcaceae</taxon>
        <taxon>Pseudocalidococcus</taxon>
        <taxon>Pseudocalidococcus azoricus</taxon>
    </lineage>
</organism>
<dbReference type="InterPro" id="IPR006015">
    <property type="entry name" value="Universal_stress_UspA"/>
</dbReference>
<evidence type="ECO:0000313" key="3">
    <source>
        <dbReference type="EMBL" id="MDS3861448.1"/>
    </source>
</evidence>
<dbReference type="InterPro" id="IPR014729">
    <property type="entry name" value="Rossmann-like_a/b/a_fold"/>
</dbReference>
<sequence length="128" mass="14028">MFKRILFPVDRSRDTQDAAETLIQLAQFCQGQLWLLAVQEGEPDPETTQAIDSFLEQLKLGFTNQGLTTEVLQRQGIPAFVICDIADELNADLIVMGCRGIGLTQEGANESVSNRVINLAPCPVLVVP</sequence>
<evidence type="ECO:0000259" key="2">
    <source>
        <dbReference type="Pfam" id="PF00582"/>
    </source>
</evidence>
<comment type="similarity">
    <text evidence="1">Belongs to the universal stress protein A family.</text>
</comment>
<proteinExistence type="inferred from homology"/>
<dbReference type="EMBL" id="JAVMIP010000012">
    <property type="protein sequence ID" value="MDS3861448.1"/>
    <property type="molecule type" value="Genomic_DNA"/>
</dbReference>
<feature type="domain" description="UspA" evidence="2">
    <location>
        <begin position="1"/>
        <end position="128"/>
    </location>
</feature>
<name>A0AAE4JXW1_9CYAN</name>
<evidence type="ECO:0000256" key="1">
    <source>
        <dbReference type="ARBA" id="ARBA00008791"/>
    </source>
</evidence>
<comment type="caution">
    <text evidence="3">The sequence shown here is derived from an EMBL/GenBank/DDBJ whole genome shotgun (WGS) entry which is preliminary data.</text>
</comment>
<dbReference type="Pfam" id="PF00582">
    <property type="entry name" value="Usp"/>
    <property type="match status" value="1"/>
</dbReference>